<dbReference type="PANTHER" id="PTHR33362:SF5">
    <property type="entry name" value="C4-DICARBOXYLATE TRAP TRANSPORTER LARGE PERMEASE PROTEIN DCTM"/>
    <property type="match status" value="1"/>
</dbReference>
<keyword evidence="10" id="KW-1185">Reference proteome</keyword>
<comment type="subcellular location">
    <subcellularLocation>
        <location evidence="1">Cell inner membrane</location>
        <topology evidence="1">Multi-pass membrane protein</topology>
    </subcellularLocation>
</comment>
<evidence type="ECO:0000256" key="7">
    <source>
        <dbReference type="SAM" id="Phobius"/>
    </source>
</evidence>
<evidence type="ECO:0000259" key="8">
    <source>
        <dbReference type="Pfam" id="PF06808"/>
    </source>
</evidence>
<gene>
    <name evidence="9" type="ORF">ACFQGH_01185</name>
</gene>
<feature type="transmembrane region" description="Helical" evidence="7">
    <location>
        <begin position="35"/>
        <end position="55"/>
    </location>
</feature>
<accession>A0ABD5V135</accession>
<proteinExistence type="predicted"/>
<reference evidence="9 10" key="1">
    <citation type="journal article" date="2019" name="Int. J. Syst. Evol. Microbiol.">
        <title>The Global Catalogue of Microorganisms (GCM) 10K type strain sequencing project: providing services to taxonomists for standard genome sequencing and annotation.</title>
        <authorList>
            <consortium name="The Broad Institute Genomics Platform"/>
            <consortium name="The Broad Institute Genome Sequencing Center for Infectious Disease"/>
            <person name="Wu L."/>
            <person name="Ma J."/>
        </authorList>
    </citation>
    <scope>NUCLEOTIDE SEQUENCE [LARGE SCALE GENOMIC DNA]</scope>
    <source>
        <strain evidence="9 10">CGMCC 1.3240</strain>
    </source>
</reference>
<feature type="transmembrane region" description="Helical" evidence="7">
    <location>
        <begin position="149"/>
        <end position="175"/>
    </location>
</feature>
<dbReference type="RefSeq" id="WP_340602292.1">
    <property type="nucleotide sequence ID" value="NZ_JBBMXV010000001.1"/>
</dbReference>
<dbReference type="GO" id="GO:0005886">
    <property type="term" value="C:plasma membrane"/>
    <property type="evidence" value="ECO:0007669"/>
    <property type="project" value="UniProtKB-SubCell"/>
</dbReference>
<feature type="transmembrane region" description="Helical" evidence="7">
    <location>
        <begin position="6"/>
        <end position="28"/>
    </location>
</feature>
<evidence type="ECO:0000256" key="2">
    <source>
        <dbReference type="ARBA" id="ARBA00022475"/>
    </source>
</evidence>
<dbReference type="NCBIfam" id="TIGR00786">
    <property type="entry name" value="dctM"/>
    <property type="match status" value="1"/>
</dbReference>
<feature type="transmembrane region" description="Helical" evidence="7">
    <location>
        <begin position="181"/>
        <end position="206"/>
    </location>
</feature>
<keyword evidence="5 7" id="KW-1133">Transmembrane helix</keyword>
<dbReference type="PANTHER" id="PTHR33362">
    <property type="entry name" value="SIALIC ACID TRAP TRANSPORTER PERMEASE PROTEIN SIAT-RELATED"/>
    <property type="match status" value="1"/>
</dbReference>
<keyword evidence="3" id="KW-0997">Cell inner membrane</keyword>
<feature type="transmembrane region" description="Helical" evidence="7">
    <location>
        <begin position="235"/>
        <end position="252"/>
    </location>
</feature>
<keyword evidence="6 7" id="KW-0472">Membrane</keyword>
<evidence type="ECO:0000256" key="1">
    <source>
        <dbReference type="ARBA" id="ARBA00004429"/>
    </source>
</evidence>
<feature type="transmembrane region" description="Helical" evidence="7">
    <location>
        <begin position="289"/>
        <end position="309"/>
    </location>
</feature>
<feature type="domain" description="TRAP C4-dicarboxylate transport system permease DctM subunit" evidence="8">
    <location>
        <begin position="25"/>
        <end position="432"/>
    </location>
</feature>
<feature type="transmembrane region" description="Helical" evidence="7">
    <location>
        <begin position="258"/>
        <end position="277"/>
    </location>
</feature>
<evidence type="ECO:0000256" key="6">
    <source>
        <dbReference type="ARBA" id="ARBA00023136"/>
    </source>
</evidence>
<dbReference type="AlphaFoldDB" id="A0ABD5V135"/>
<feature type="transmembrane region" description="Helical" evidence="7">
    <location>
        <begin position="67"/>
        <end position="83"/>
    </location>
</feature>
<keyword evidence="4 7" id="KW-0812">Transmembrane</keyword>
<dbReference type="Proteomes" id="UP001596312">
    <property type="component" value="Unassembled WGS sequence"/>
</dbReference>
<evidence type="ECO:0000256" key="5">
    <source>
        <dbReference type="ARBA" id="ARBA00022989"/>
    </source>
</evidence>
<feature type="transmembrane region" description="Helical" evidence="7">
    <location>
        <begin position="329"/>
        <end position="359"/>
    </location>
</feature>
<dbReference type="Pfam" id="PF06808">
    <property type="entry name" value="DctM"/>
    <property type="match status" value="1"/>
</dbReference>
<name>A0ABD5V135_9EURY</name>
<feature type="transmembrane region" description="Helical" evidence="7">
    <location>
        <begin position="412"/>
        <end position="432"/>
    </location>
</feature>
<dbReference type="EMBL" id="JBHSXQ010000001">
    <property type="protein sequence ID" value="MFC6903805.1"/>
    <property type="molecule type" value="Genomic_DNA"/>
</dbReference>
<dbReference type="InterPro" id="IPR004681">
    <property type="entry name" value="TRAP_DctM"/>
</dbReference>
<dbReference type="PIRSF" id="PIRSF006066">
    <property type="entry name" value="HI0050"/>
    <property type="match status" value="1"/>
</dbReference>
<feature type="transmembrane region" description="Helical" evidence="7">
    <location>
        <begin position="371"/>
        <end position="392"/>
    </location>
</feature>
<evidence type="ECO:0000256" key="3">
    <source>
        <dbReference type="ARBA" id="ARBA00022519"/>
    </source>
</evidence>
<sequence length="436" mass="45713">MLPEFVLQSAIPFEIAILLVTALSILLFALGVQLVLAFGLWVVAFHILVPAFPIQNMSITAFSELESFTYIAIPLFILVGDLFRKADVSADIIAFSRACLGWLPGSTGNTVIGTSAVFSAITGSNAATTASVGQALYPSMEEEGYEPSYAAATIAAGGTIGSVLPPSIMLIVYGVTFGVSVPALFIAGVVPGLAMLVILVSINVYLSQKNDYGVDTDEYSFDGRDVLETTWRAKIGLGAIVILLGGIFAGIFTPAESASVAVLYVLVTAIATGRLRSLGEIVRAGYTSLVLLGVLMPIIVIAVLVQQNLSFLGLQGAVSGAVLSLGSRWLIIVALVAIVLIAGLALASIPNVVLTAPLLTPAALEIGLDPVTWGVIFILGDAIGFITPPYGLNLYIISGLTEIDYMVVAYKVLPFLVGLLALLFLLISFPWLNFLA</sequence>
<evidence type="ECO:0000313" key="9">
    <source>
        <dbReference type="EMBL" id="MFC6903805.1"/>
    </source>
</evidence>
<dbReference type="InterPro" id="IPR010656">
    <property type="entry name" value="DctM"/>
</dbReference>
<evidence type="ECO:0000313" key="10">
    <source>
        <dbReference type="Proteomes" id="UP001596312"/>
    </source>
</evidence>
<evidence type="ECO:0000256" key="4">
    <source>
        <dbReference type="ARBA" id="ARBA00022692"/>
    </source>
</evidence>
<comment type="caution">
    <text evidence="9">The sequence shown here is derived from an EMBL/GenBank/DDBJ whole genome shotgun (WGS) entry which is preliminary data.</text>
</comment>
<protein>
    <submittedName>
        <fullName evidence="9">TRAP transporter large permease</fullName>
    </submittedName>
</protein>
<organism evidence="9 10">
    <name type="scientific">Halalkalicoccus tibetensis</name>
    <dbReference type="NCBI Taxonomy" id="175632"/>
    <lineage>
        <taxon>Archaea</taxon>
        <taxon>Methanobacteriati</taxon>
        <taxon>Methanobacteriota</taxon>
        <taxon>Stenosarchaea group</taxon>
        <taxon>Halobacteria</taxon>
        <taxon>Halobacteriales</taxon>
        <taxon>Halococcaceae</taxon>
        <taxon>Halalkalicoccus</taxon>
    </lineage>
</organism>
<keyword evidence="2" id="KW-1003">Cell membrane</keyword>